<dbReference type="Proteomes" id="UP000665561">
    <property type="component" value="Unassembled WGS sequence"/>
</dbReference>
<dbReference type="PANTHER" id="PTHR39180:SF2">
    <property type="entry name" value="DUF1641 DOMAIN-CONTAINING PROTEIN"/>
    <property type="match status" value="1"/>
</dbReference>
<gene>
    <name evidence="1" type="ORF">GT019_13435</name>
</gene>
<reference evidence="1 2" key="1">
    <citation type="submission" date="2020-01" db="EMBL/GenBank/DDBJ databases">
        <title>Paenibacillus soybeanensis sp. nov. isolated from the nodules of soybean (Glycine max(L.) Merr).</title>
        <authorList>
            <person name="Wang H."/>
        </authorList>
    </citation>
    <scope>NUCLEOTIDE SEQUENCE [LARGE SCALE GENOMIC DNA]</scope>
    <source>
        <strain evidence="1 2">T1</strain>
    </source>
</reference>
<protein>
    <submittedName>
        <fullName evidence="1">DUF1641 domain-containing protein</fullName>
    </submittedName>
</protein>
<dbReference type="RefSeq" id="WP_161743690.1">
    <property type="nucleotide sequence ID" value="NZ_JAAAMV010000009.1"/>
</dbReference>
<dbReference type="EMBL" id="JAAAMV010000009">
    <property type="protein sequence ID" value="NBD24882.1"/>
    <property type="molecule type" value="Genomic_DNA"/>
</dbReference>
<evidence type="ECO:0000313" key="2">
    <source>
        <dbReference type="Proteomes" id="UP000665561"/>
    </source>
</evidence>
<comment type="caution">
    <text evidence="1">The sequence shown here is derived from an EMBL/GenBank/DDBJ whole genome shotgun (WGS) entry which is preliminary data.</text>
</comment>
<evidence type="ECO:0000313" key="1">
    <source>
        <dbReference type="EMBL" id="NBD24882.1"/>
    </source>
</evidence>
<sequence length="142" mass="15733">MIETTTRKEEEAELGANNASADVLHHLLKPDVHEALTAVVANLPKLAEMTALLTQAYDLAKQASGDRVLMQDTLGGIKEVVKPLEEKAKHYASAAIEARHRAEQEKTSIGLIGMLRLLKHPEFQRVLRFGQAYLDILGARRK</sequence>
<organism evidence="1 2">
    <name type="scientific">Paenibacillus glycinis</name>
    <dbReference type="NCBI Taxonomy" id="2697035"/>
    <lineage>
        <taxon>Bacteria</taxon>
        <taxon>Bacillati</taxon>
        <taxon>Bacillota</taxon>
        <taxon>Bacilli</taxon>
        <taxon>Bacillales</taxon>
        <taxon>Paenibacillaceae</taxon>
        <taxon>Paenibacillus</taxon>
    </lineage>
</organism>
<keyword evidence="2" id="KW-1185">Reference proteome</keyword>
<dbReference type="PANTHER" id="PTHR39180">
    <property type="match status" value="1"/>
</dbReference>
<name>A0ABW9XR98_9BACL</name>
<accession>A0ABW9XR98</accession>
<proteinExistence type="predicted"/>